<evidence type="ECO:0000256" key="1">
    <source>
        <dbReference type="SAM" id="MobiDB-lite"/>
    </source>
</evidence>
<keyword evidence="3" id="KW-1185">Reference proteome</keyword>
<dbReference type="Proteomes" id="UP000006591">
    <property type="component" value="Chromosome 1"/>
</dbReference>
<dbReference type="EnsemblPlants" id="ONIVA01G13940.1">
    <property type="protein sequence ID" value="ONIVA01G13940.1"/>
    <property type="gene ID" value="ONIVA01G13940"/>
</dbReference>
<dbReference type="OMA" id="RMCARTT"/>
<accession>A0A0E0FK74</accession>
<protein>
    <submittedName>
        <fullName evidence="2">Uncharacterized protein</fullName>
    </submittedName>
</protein>
<feature type="region of interest" description="Disordered" evidence="1">
    <location>
        <begin position="1"/>
        <end position="138"/>
    </location>
</feature>
<dbReference type="HOGENOM" id="CLU_101565_0_0_1"/>
<evidence type="ECO:0000313" key="2">
    <source>
        <dbReference type="EnsemblPlants" id="ONIVA01G13940.1"/>
    </source>
</evidence>
<feature type="compositionally biased region" description="Low complexity" evidence="1">
    <location>
        <begin position="103"/>
        <end position="116"/>
    </location>
</feature>
<sequence>MHAAGGEGDDGSCGGHRRRRRRRKPRRTRAKVAAAEDEGHKRGRGPATAGEGVGWAQETATAVVAGDGGRCRRGRGGRTGALEDSGARARGGCGRGQRGPADAGKTTGWTLATTAAAKDEDNGRGVADASDDGGRMRARMAATAQRMCARTTTAAEDEDGGCRVADADEDSDRGAADAGDDGGMDAGDEGRPSVGHISNLFRGGQGGVPLSEHVGEVFVDEDKERERREKSHRRHVRST</sequence>
<dbReference type="Gramene" id="ONIVA01G13940.1">
    <property type="protein sequence ID" value="ONIVA01G13940.1"/>
    <property type="gene ID" value="ONIVA01G13940"/>
</dbReference>
<organism evidence="2">
    <name type="scientific">Oryza nivara</name>
    <name type="common">Indian wild rice</name>
    <name type="synonym">Oryza sativa f. spontanea</name>
    <dbReference type="NCBI Taxonomy" id="4536"/>
    <lineage>
        <taxon>Eukaryota</taxon>
        <taxon>Viridiplantae</taxon>
        <taxon>Streptophyta</taxon>
        <taxon>Embryophyta</taxon>
        <taxon>Tracheophyta</taxon>
        <taxon>Spermatophyta</taxon>
        <taxon>Magnoliopsida</taxon>
        <taxon>Liliopsida</taxon>
        <taxon>Poales</taxon>
        <taxon>Poaceae</taxon>
        <taxon>BOP clade</taxon>
        <taxon>Oryzoideae</taxon>
        <taxon>Oryzeae</taxon>
        <taxon>Oryzinae</taxon>
        <taxon>Oryza</taxon>
    </lineage>
</organism>
<reference evidence="2" key="2">
    <citation type="submission" date="2018-04" db="EMBL/GenBank/DDBJ databases">
        <title>OnivRS2 (Oryza nivara Reference Sequence Version 2).</title>
        <authorList>
            <person name="Zhang J."/>
            <person name="Kudrna D."/>
            <person name="Lee S."/>
            <person name="Talag J."/>
            <person name="Rajasekar S."/>
            <person name="Welchert J."/>
            <person name="Hsing Y.-I."/>
            <person name="Wing R.A."/>
        </authorList>
    </citation>
    <scope>NUCLEOTIDE SEQUENCE [LARGE SCALE GENOMIC DNA]</scope>
</reference>
<feature type="compositionally biased region" description="Basic residues" evidence="1">
    <location>
        <begin position="230"/>
        <end position="239"/>
    </location>
</feature>
<feature type="compositionally biased region" description="Acidic residues" evidence="1">
    <location>
        <begin position="178"/>
        <end position="187"/>
    </location>
</feature>
<feature type="region of interest" description="Disordered" evidence="1">
    <location>
        <begin position="150"/>
        <end position="239"/>
    </location>
</feature>
<feature type="compositionally biased region" description="Basic residues" evidence="1">
    <location>
        <begin position="15"/>
        <end position="30"/>
    </location>
</feature>
<proteinExistence type="predicted"/>
<name>A0A0E0FK74_ORYNI</name>
<evidence type="ECO:0000313" key="3">
    <source>
        <dbReference type="Proteomes" id="UP000006591"/>
    </source>
</evidence>
<reference evidence="2" key="1">
    <citation type="submission" date="2015-04" db="UniProtKB">
        <authorList>
            <consortium name="EnsemblPlants"/>
        </authorList>
    </citation>
    <scope>IDENTIFICATION</scope>
    <source>
        <strain evidence="2">SL10</strain>
    </source>
</reference>
<dbReference type="AlphaFoldDB" id="A0A0E0FK74"/>
<feature type="compositionally biased region" description="Basic and acidic residues" evidence="1">
    <location>
        <begin position="220"/>
        <end position="229"/>
    </location>
</feature>